<feature type="domain" description="DinB-like" evidence="1">
    <location>
        <begin position="69"/>
        <end position="146"/>
    </location>
</feature>
<reference evidence="2 3" key="1">
    <citation type="submission" date="2016-11" db="EMBL/GenBank/DDBJ databases">
        <authorList>
            <person name="Jaros S."/>
            <person name="Januszkiewicz K."/>
            <person name="Wedrychowicz H."/>
        </authorList>
    </citation>
    <scope>NUCLEOTIDE SEQUENCE [LARGE SCALE GENOMIC DNA]</scope>
    <source>
        <strain evidence="2 3">DSM 27406</strain>
    </source>
</reference>
<dbReference type="Pfam" id="PF12867">
    <property type="entry name" value="DinB_2"/>
    <property type="match status" value="1"/>
</dbReference>
<dbReference type="InterPro" id="IPR034660">
    <property type="entry name" value="DinB/YfiT-like"/>
</dbReference>
<gene>
    <name evidence="2" type="ORF">SAMN05444266_102306</name>
</gene>
<evidence type="ECO:0000313" key="2">
    <source>
        <dbReference type="EMBL" id="SHL17345.1"/>
    </source>
</evidence>
<organism evidence="2 3">
    <name type="scientific">Chitinophaga jiangningensis</name>
    <dbReference type="NCBI Taxonomy" id="1419482"/>
    <lineage>
        <taxon>Bacteria</taxon>
        <taxon>Pseudomonadati</taxon>
        <taxon>Bacteroidota</taxon>
        <taxon>Chitinophagia</taxon>
        <taxon>Chitinophagales</taxon>
        <taxon>Chitinophagaceae</taxon>
        <taxon>Chitinophaga</taxon>
    </lineage>
</organism>
<evidence type="ECO:0000313" key="3">
    <source>
        <dbReference type="Proteomes" id="UP000184420"/>
    </source>
</evidence>
<dbReference type="SUPFAM" id="SSF109854">
    <property type="entry name" value="DinB/YfiT-like putative metalloenzymes"/>
    <property type="match status" value="1"/>
</dbReference>
<dbReference type="EMBL" id="FRBL01000002">
    <property type="protein sequence ID" value="SHL17345.1"/>
    <property type="molecule type" value="Genomic_DNA"/>
</dbReference>
<dbReference type="Gene3D" id="1.20.120.450">
    <property type="entry name" value="dinb family like domain"/>
    <property type="match status" value="1"/>
</dbReference>
<proteinExistence type="predicted"/>
<dbReference type="Proteomes" id="UP000184420">
    <property type="component" value="Unassembled WGS sequence"/>
</dbReference>
<sequence length="166" mass="19331">MQIFKESLWNQFGASIDMLTNAISSYPENLWYEKKKFFYISYHVAIFLDYYTTIPAATLSSPLPFTLSDNIPEDGIDDIVPDNIYSKEEILAYIQSGRNRAQELIFNMTETDFATLWVEIESDKVMPVFELFLYNLRHVQHHAAQLNMMLRTDTGDAPNWVRSAQK</sequence>
<accession>A0A1M6YH13</accession>
<evidence type="ECO:0000259" key="1">
    <source>
        <dbReference type="Pfam" id="PF12867"/>
    </source>
</evidence>
<dbReference type="InterPro" id="IPR024775">
    <property type="entry name" value="DinB-like"/>
</dbReference>
<name>A0A1M6YH13_9BACT</name>
<protein>
    <submittedName>
        <fullName evidence="2">DinB superfamily protein</fullName>
    </submittedName>
</protein>
<keyword evidence="3" id="KW-1185">Reference proteome</keyword>
<dbReference type="AlphaFoldDB" id="A0A1M6YH13"/>